<dbReference type="GO" id="GO:1990281">
    <property type="term" value="C:efflux pump complex"/>
    <property type="evidence" value="ECO:0007669"/>
    <property type="project" value="TreeGrafter"/>
</dbReference>
<dbReference type="FunFam" id="2.40.30.170:FF:000010">
    <property type="entry name" value="Efflux RND transporter periplasmic adaptor subunit"/>
    <property type="match status" value="1"/>
</dbReference>
<gene>
    <name evidence="9" type="ORF">NEE01_13605</name>
</gene>
<dbReference type="PANTHER" id="PTHR30469:SF37">
    <property type="entry name" value="RAGD PROTEIN"/>
    <property type="match status" value="1"/>
</dbReference>
<dbReference type="SUPFAM" id="SSF111369">
    <property type="entry name" value="HlyD-like secretion proteins"/>
    <property type="match status" value="1"/>
</dbReference>
<dbReference type="Gene3D" id="2.40.50.100">
    <property type="match status" value="1"/>
</dbReference>
<evidence type="ECO:0000256" key="2">
    <source>
        <dbReference type="ARBA" id="ARBA00009477"/>
    </source>
</evidence>
<proteinExistence type="inferred from homology"/>
<comment type="caution">
    <text evidence="9">The sequence shown here is derived from an EMBL/GenBank/DDBJ whole genome shotgun (WGS) entry which is preliminary data.</text>
</comment>
<name>A0AA41ZA45_9SPHN</name>
<dbReference type="Pfam" id="PF25954">
    <property type="entry name" value="Beta-barrel_RND_2"/>
    <property type="match status" value="1"/>
</dbReference>
<keyword evidence="5" id="KW-0812">Transmembrane</keyword>
<dbReference type="InterPro" id="IPR058627">
    <property type="entry name" value="MdtA-like_C"/>
</dbReference>
<dbReference type="GO" id="GO:0015562">
    <property type="term" value="F:efflux transmembrane transporter activity"/>
    <property type="evidence" value="ECO:0007669"/>
    <property type="project" value="TreeGrafter"/>
</dbReference>
<feature type="region of interest" description="Disordered" evidence="4">
    <location>
        <begin position="1"/>
        <end position="22"/>
    </location>
</feature>
<evidence type="ECO:0000256" key="5">
    <source>
        <dbReference type="SAM" id="Phobius"/>
    </source>
</evidence>
<dbReference type="Pfam" id="PF25967">
    <property type="entry name" value="RND-MFP_C"/>
    <property type="match status" value="1"/>
</dbReference>
<keyword evidence="5" id="KW-1133">Transmembrane helix</keyword>
<feature type="domain" description="CusB-like beta-barrel" evidence="7">
    <location>
        <begin position="244"/>
        <end position="314"/>
    </location>
</feature>
<dbReference type="AlphaFoldDB" id="A0AA41ZA45"/>
<feature type="domain" description="Multidrug resistance protein MdtA-like barrel-sandwich hybrid" evidence="6">
    <location>
        <begin position="91"/>
        <end position="228"/>
    </location>
</feature>
<keyword evidence="3" id="KW-0813">Transport</keyword>
<dbReference type="InterPro" id="IPR058792">
    <property type="entry name" value="Beta-barrel_RND_2"/>
</dbReference>
<dbReference type="NCBIfam" id="TIGR01730">
    <property type="entry name" value="RND_mfp"/>
    <property type="match status" value="1"/>
</dbReference>
<organism evidence="9 10">
    <name type="scientific">Sphingomonas lycopersici</name>
    <dbReference type="NCBI Taxonomy" id="2951807"/>
    <lineage>
        <taxon>Bacteria</taxon>
        <taxon>Pseudomonadati</taxon>
        <taxon>Pseudomonadota</taxon>
        <taxon>Alphaproteobacteria</taxon>
        <taxon>Sphingomonadales</taxon>
        <taxon>Sphingomonadaceae</taxon>
        <taxon>Sphingomonas</taxon>
    </lineage>
</organism>
<dbReference type="Pfam" id="PF25917">
    <property type="entry name" value="BSH_RND"/>
    <property type="match status" value="1"/>
</dbReference>
<dbReference type="PANTHER" id="PTHR30469">
    <property type="entry name" value="MULTIDRUG RESISTANCE PROTEIN MDTA"/>
    <property type="match status" value="1"/>
</dbReference>
<evidence type="ECO:0000259" key="6">
    <source>
        <dbReference type="Pfam" id="PF25917"/>
    </source>
</evidence>
<protein>
    <submittedName>
        <fullName evidence="9">Efflux RND transporter periplasmic adaptor subunit</fullName>
    </submittedName>
</protein>
<dbReference type="InterPro" id="IPR006143">
    <property type="entry name" value="RND_pump_MFP"/>
</dbReference>
<dbReference type="InterPro" id="IPR058625">
    <property type="entry name" value="MdtA-like_BSH"/>
</dbReference>
<dbReference type="Gene3D" id="2.40.30.170">
    <property type="match status" value="1"/>
</dbReference>
<dbReference type="RefSeq" id="WP_179513423.1">
    <property type="nucleotide sequence ID" value="NZ_JANFAU010000010.1"/>
</dbReference>
<dbReference type="Gene3D" id="2.40.420.20">
    <property type="match status" value="1"/>
</dbReference>
<evidence type="ECO:0000256" key="4">
    <source>
        <dbReference type="SAM" id="MobiDB-lite"/>
    </source>
</evidence>
<evidence type="ECO:0000256" key="3">
    <source>
        <dbReference type="ARBA" id="ARBA00022448"/>
    </source>
</evidence>
<sequence length="402" mass="40938">MSDMSHVKTLTDAPAQSDGPSPRTLKRAGIIAGVAAIAIVAAGIATRIGATGDLKEVAADAAVPSVSVVTPKAGGARDALVLPGNVQALNSAAIYARTNGYVSRWLADIGDRVHAGQPLAILDAPEVDQQLAQASADYQTALANQKLAATTAQRWSTMLAKDAVSRQEADEKTGDLAAKSALANAALANVRRLRAVLGFTRLYAPFDGVVTSRSAQIGQLVVSGNAAAQPLFTVSDVRRMRIYVRVPQGYSAQVHPGMEASLSLPEYPQRTFAATLTRSAGAVDAQSGAVLVELQAPNPDGALKPGAFAQVSFKVGAGGGNVLSVPGSTILYGNDGPTVAVVDGNGRVTVKPVTIASDEGKTVAISAGLAPGDRVVDSPPDAIHTGDHVRVQNAGKGAAHAG</sequence>
<comment type="subcellular location">
    <subcellularLocation>
        <location evidence="1">Cell envelope</location>
    </subcellularLocation>
</comment>
<feature type="domain" description="Multidrug resistance protein MdtA-like C-terminal permuted SH3" evidence="8">
    <location>
        <begin position="321"/>
        <end position="376"/>
    </location>
</feature>
<accession>A0AA41ZA45</accession>
<dbReference type="Proteomes" id="UP001165565">
    <property type="component" value="Unassembled WGS sequence"/>
</dbReference>
<keyword evidence="10" id="KW-1185">Reference proteome</keyword>
<keyword evidence="5" id="KW-0472">Membrane</keyword>
<evidence type="ECO:0000313" key="9">
    <source>
        <dbReference type="EMBL" id="MCW6535814.1"/>
    </source>
</evidence>
<reference evidence="9" key="1">
    <citation type="submission" date="2022-06" db="EMBL/GenBank/DDBJ databases">
        <title>Sphingomonas sp. nov. isolated from rhizosphere soil of tomato.</title>
        <authorList>
            <person name="Dong H."/>
            <person name="Gao R."/>
        </authorList>
    </citation>
    <scope>NUCLEOTIDE SEQUENCE</scope>
    <source>
        <strain evidence="9">MMSM24</strain>
    </source>
</reference>
<evidence type="ECO:0000256" key="1">
    <source>
        <dbReference type="ARBA" id="ARBA00004196"/>
    </source>
</evidence>
<dbReference type="EMBL" id="JANFAV010000009">
    <property type="protein sequence ID" value="MCW6535814.1"/>
    <property type="molecule type" value="Genomic_DNA"/>
</dbReference>
<comment type="similarity">
    <text evidence="2">Belongs to the membrane fusion protein (MFP) (TC 8.A.1) family.</text>
</comment>
<dbReference type="Gene3D" id="1.10.287.470">
    <property type="entry name" value="Helix hairpin bin"/>
    <property type="match status" value="1"/>
</dbReference>
<feature type="transmembrane region" description="Helical" evidence="5">
    <location>
        <begin position="28"/>
        <end position="46"/>
    </location>
</feature>
<evidence type="ECO:0000313" key="10">
    <source>
        <dbReference type="Proteomes" id="UP001165565"/>
    </source>
</evidence>
<evidence type="ECO:0000259" key="7">
    <source>
        <dbReference type="Pfam" id="PF25954"/>
    </source>
</evidence>
<evidence type="ECO:0000259" key="8">
    <source>
        <dbReference type="Pfam" id="PF25967"/>
    </source>
</evidence>